<keyword evidence="6 7" id="KW-0012">Acyltransferase</keyword>
<proteinExistence type="inferred from homology"/>
<keyword evidence="5 7" id="KW-0472">Membrane</keyword>
<feature type="domain" description="Palmitoyltransferase DHHC" evidence="9">
    <location>
        <begin position="203"/>
        <end position="265"/>
    </location>
</feature>
<evidence type="ECO:0000256" key="1">
    <source>
        <dbReference type="ARBA" id="ARBA00004141"/>
    </source>
</evidence>
<feature type="transmembrane region" description="Helical" evidence="7">
    <location>
        <begin position="125"/>
        <end position="147"/>
    </location>
</feature>
<accession>A0A7S1Y6N1</accession>
<feature type="compositionally biased region" description="Acidic residues" evidence="8">
    <location>
        <begin position="21"/>
        <end position="32"/>
    </location>
</feature>
<comment type="domain">
    <text evidence="7">The DHHC domain is required for palmitoyltransferase activity.</text>
</comment>
<dbReference type="GO" id="GO:0006612">
    <property type="term" value="P:protein targeting to membrane"/>
    <property type="evidence" value="ECO:0007669"/>
    <property type="project" value="TreeGrafter"/>
</dbReference>
<dbReference type="GO" id="GO:0005794">
    <property type="term" value="C:Golgi apparatus"/>
    <property type="evidence" value="ECO:0007669"/>
    <property type="project" value="TreeGrafter"/>
</dbReference>
<evidence type="ECO:0000256" key="6">
    <source>
        <dbReference type="ARBA" id="ARBA00023315"/>
    </source>
</evidence>
<evidence type="ECO:0000256" key="2">
    <source>
        <dbReference type="ARBA" id="ARBA00022679"/>
    </source>
</evidence>
<dbReference type="GO" id="GO:0019706">
    <property type="term" value="F:protein-cysteine S-palmitoyltransferase activity"/>
    <property type="evidence" value="ECO:0007669"/>
    <property type="project" value="UniProtKB-EC"/>
</dbReference>
<gene>
    <name evidence="10" type="ORF">GOCE00092_LOCUS8816</name>
</gene>
<dbReference type="AlphaFoldDB" id="A0A7S1Y6N1"/>
<organism evidence="10">
    <name type="scientific">Grammatophora oceanica</name>
    <dbReference type="NCBI Taxonomy" id="210454"/>
    <lineage>
        <taxon>Eukaryota</taxon>
        <taxon>Sar</taxon>
        <taxon>Stramenopiles</taxon>
        <taxon>Ochrophyta</taxon>
        <taxon>Bacillariophyta</taxon>
        <taxon>Fragilariophyceae</taxon>
        <taxon>Fragilariophycidae</taxon>
        <taxon>Rhabdonematales</taxon>
        <taxon>Grammatophoraceae</taxon>
        <taxon>Grammatophora</taxon>
    </lineage>
</organism>
<dbReference type="GO" id="GO:0016020">
    <property type="term" value="C:membrane"/>
    <property type="evidence" value="ECO:0007669"/>
    <property type="project" value="UniProtKB-SubCell"/>
</dbReference>
<keyword evidence="3 7" id="KW-0812">Transmembrane</keyword>
<evidence type="ECO:0000259" key="9">
    <source>
        <dbReference type="Pfam" id="PF01529"/>
    </source>
</evidence>
<comment type="catalytic activity">
    <reaction evidence="7">
        <text>L-cysteinyl-[protein] + hexadecanoyl-CoA = S-hexadecanoyl-L-cysteinyl-[protein] + CoA</text>
        <dbReference type="Rhea" id="RHEA:36683"/>
        <dbReference type="Rhea" id="RHEA-COMP:10131"/>
        <dbReference type="Rhea" id="RHEA-COMP:11032"/>
        <dbReference type="ChEBI" id="CHEBI:29950"/>
        <dbReference type="ChEBI" id="CHEBI:57287"/>
        <dbReference type="ChEBI" id="CHEBI:57379"/>
        <dbReference type="ChEBI" id="CHEBI:74151"/>
        <dbReference type="EC" id="2.3.1.225"/>
    </reaction>
</comment>
<dbReference type="EC" id="2.3.1.225" evidence="7"/>
<dbReference type="Pfam" id="PF01529">
    <property type="entry name" value="DHHC"/>
    <property type="match status" value="1"/>
</dbReference>
<reference evidence="10" key="1">
    <citation type="submission" date="2021-01" db="EMBL/GenBank/DDBJ databases">
        <authorList>
            <person name="Corre E."/>
            <person name="Pelletier E."/>
            <person name="Niang G."/>
            <person name="Scheremetjew M."/>
            <person name="Finn R."/>
            <person name="Kale V."/>
            <person name="Holt S."/>
            <person name="Cochrane G."/>
            <person name="Meng A."/>
            <person name="Brown T."/>
            <person name="Cohen L."/>
        </authorList>
    </citation>
    <scope>NUCLEOTIDE SEQUENCE</scope>
    <source>
        <strain evidence="10">CCMP 410</strain>
    </source>
</reference>
<sequence length="270" mass="29954">MADFERGRKIDDEVGRKQSWDTDDVDNDDEGYEVVKDEQTEGAAHDNAADDTVQEEHPDSRGTAARRKKQYAVSTRWERDEAEGRVEQDVNTYFCCCARRVGNMFFLVEQGDGSPIVVAGPCWPFCMGVTVPLIIGISSLVCAFIIFNPNSGLPSWVAAIYIPVLLFVLGALFMVSCRDPGMMERVTDEEAGEGGWFWNEQVGSYRPPKALYCRECGVLVQEYDHLCPWTGTGIGKGNMLAFKVFVVGVNVLCYLSLILVVIVLLSGLVQ</sequence>
<evidence type="ECO:0000256" key="8">
    <source>
        <dbReference type="SAM" id="MobiDB-lite"/>
    </source>
</evidence>
<name>A0A7S1Y6N1_9STRA</name>
<evidence type="ECO:0000313" key="10">
    <source>
        <dbReference type="EMBL" id="CAD9279906.1"/>
    </source>
</evidence>
<keyword evidence="2 7" id="KW-0808">Transferase</keyword>
<dbReference type="InterPro" id="IPR001594">
    <property type="entry name" value="Palmitoyltrfase_DHHC"/>
</dbReference>
<evidence type="ECO:0000256" key="5">
    <source>
        <dbReference type="ARBA" id="ARBA00023136"/>
    </source>
</evidence>
<dbReference type="EMBL" id="HBGK01017527">
    <property type="protein sequence ID" value="CAD9279906.1"/>
    <property type="molecule type" value="Transcribed_RNA"/>
</dbReference>
<evidence type="ECO:0000256" key="7">
    <source>
        <dbReference type="RuleBase" id="RU079119"/>
    </source>
</evidence>
<evidence type="ECO:0000256" key="3">
    <source>
        <dbReference type="ARBA" id="ARBA00022692"/>
    </source>
</evidence>
<feature type="transmembrane region" description="Helical" evidence="7">
    <location>
        <begin position="153"/>
        <end position="175"/>
    </location>
</feature>
<comment type="similarity">
    <text evidence="7">Belongs to the DHHC palmitoyltransferase family.</text>
</comment>
<feature type="compositionally biased region" description="Basic and acidic residues" evidence="8">
    <location>
        <begin position="33"/>
        <end position="60"/>
    </location>
</feature>
<feature type="region of interest" description="Disordered" evidence="8">
    <location>
        <begin position="1"/>
        <end position="68"/>
    </location>
</feature>
<feature type="compositionally biased region" description="Basic and acidic residues" evidence="8">
    <location>
        <begin position="1"/>
        <end position="20"/>
    </location>
</feature>
<dbReference type="PANTHER" id="PTHR22883:SF203">
    <property type="entry name" value="PALMITOYLTRANSFERASE"/>
    <property type="match status" value="1"/>
</dbReference>
<keyword evidence="4 7" id="KW-1133">Transmembrane helix</keyword>
<protein>
    <recommendedName>
        <fullName evidence="7">Palmitoyltransferase</fullName>
        <ecNumber evidence="7">2.3.1.225</ecNumber>
    </recommendedName>
</protein>
<feature type="transmembrane region" description="Helical" evidence="7">
    <location>
        <begin position="244"/>
        <end position="269"/>
    </location>
</feature>
<dbReference type="InterPro" id="IPR039859">
    <property type="entry name" value="PFA4/ZDH16/20/ERF2-like"/>
</dbReference>
<evidence type="ECO:0000256" key="4">
    <source>
        <dbReference type="ARBA" id="ARBA00022989"/>
    </source>
</evidence>
<dbReference type="PROSITE" id="PS50216">
    <property type="entry name" value="DHHC"/>
    <property type="match status" value="1"/>
</dbReference>
<dbReference type="GO" id="GO:0005783">
    <property type="term" value="C:endoplasmic reticulum"/>
    <property type="evidence" value="ECO:0007669"/>
    <property type="project" value="TreeGrafter"/>
</dbReference>
<dbReference type="PANTHER" id="PTHR22883">
    <property type="entry name" value="ZINC FINGER DHHC DOMAIN CONTAINING PROTEIN"/>
    <property type="match status" value="1"/>
</dbReference>
<comment type="subcellular location">
    <subcellularLocation>
        <location evidence="1">Membrane</location>
        <topology evidence="1">Multi-pass membrane protein</topology>
    </subcellularLocation>
</comment>